<reference evidence="1 2" key="1">
    <citation type="submission" date="2020-08" db="EMBL/GenBank/DDBJ databases">
        <title>Genomic Encyclopedia of Type Strains, Phase IV (KMG-IV): sequencing the most valuable type-strain genomes for metagenomic binning, comparative biology and taxonomic classification.</title>
        <authorList>
            <person name="Goeker M."/>
        </authorList>
    </citation>
    <scope>NUCLEOTIDE SEQUENCE [LARGE SCALE GENOMIC DNA]</scope>
    <source>
        <strain evidence="1 2">DSM 15867</strain>
    </source>
</reference>
<evidence type="ECO:0008006" key="3">
    <source>
        <dbReference type="Google" id="ProtNLM"/>
    </source>
</evidence>
<dbReference type="Proteomes" id="UP000574769">
    <property type="component" value="Unassembled WGS sequence"/>
</dbReference>
<accession>A0A7W7EWR5</accession>
<dbReference type="EMBL" id="JACHNY010000001">
    <property type="protein sequence ID" value="MBB4616351.1"/>
    <property type="molecule type" value="Genomic_DNA"/>
</dbReference>
<name>A0A7W7EWR5_9SPHN</name>
<dbReference type="RefSeq" id="WP_184111123.1">
    <property type="nucleotide sequence ID" value="NZ_JACHNY010000001.1"/>
</dbReference>
<organism evidence="1 2">
    <name type="scientific">Sphingomonas abaci</name>
    <dbReference type="NCBI Taxonomy" id="237611"/>
    <lineage>
        <taxon>Bacteria</taxon>
        <taxon>Pseudomonadati</taxon>
        <taxon>Pseudomonadota</taxon>
        <taxon>Alphaproteobacteria</taxon>
        <taxon>Sphingomonadales</taxon>
        <taxon>Sphingomonadaceae</taxon>
        <taxon>Sphingomonas</taxon>
    </lineage>
</organism>
<keyword evidence="2" id="KW-1185">Reference proteome</keyword>
<evidence type="ECO:0000313" key="1">
    <source>
        <dbReference type="EMBL" id="MBB4616351.1"/>
    </source>
</evidence>
<evidence type="ECO:0000313" key="2">
    <source>
        <dbReference type="Proteomes" id="UP000574769"/>
    </source>
</evidence>
<proteinExistence type="predicted"/>
<dbReference type="Gene3D" id="1.10.287.950">
    <property type="entry name" value="Methyl-accepting chemotaxis protein"/>
    <property type="match status" value="1"/>
</dbReference>
<sequence>MTAPFPQPATGAPVAAADIQGLDTVLPDPADQPPLGRIADTLDELAAGLDMRFVAAGNALGLEYQMVEQLIAALEGMTSAMNGSGGQLAIARLLEVARSLTQLPALQRGRNAELDAIGRNGHGLISVLDDVRKTLDLLRVYGLNVQVVAADSGGFTDFANQMTHKIEHSDSHVAALGVALKAMNAALPAARQAEQNLVSEFAKVLPMVPERLIREAGALRDFQAGLLVQADRIAASARSVRGHVAEAIGALQVGDIARQRLEHLAAAARRVAELPAGADAVLVERRMAALLAAQISDTTDQFQSETDRLVGSLRRILPEAKQLLDMSRTIAATGPADQGDAGGQTFLHQLKHGIAEMATLTGRLREADLQIDRIAAATSEAADGMVCRLAQMRRARRDVQLMALNAGFRSMRAGVNSRPLTIVTAHIHDCANVLDRQVDQIDALIGTLSAGATRLGELRGQAGTDAGEALSDALRTIDEGAAHIDAELAKVGDDAAQSLVVLEETIERVDCNDAMRAPLWRLAGELAQIAERGEQAELPPEAARLHATLLDRLVASYTMAREREVHAAVTGQPIAAAATASPGSDSDDDLFDDALF</sequence>
<gene>
    <name evidence="1" type="ORF">GGQ96_000457</name>
</gene>
<comment type="caution">
    <text evidence="1">The sequence shown here is derived from an EMBL/GenBank/DDBJ whole genome shotgun (WGS) entry which is preliminary data.</text>
</comment>
<protein>
    <recommendedName>
        <fullName evidence="3">Methyl-accepting chemotaxis protein</fullName>
    </recommendedName>
</protein>
<dbReference type="AlphaFoldDB" id="A0A7W7EWR5"/>